<dbReference type="Proteomes" id="UP000293547">
    <property type="component" value="Unassembled WGS sequence"/>
</dbReference>
<name>A0ACB6FR75_9PLEO</name>
<accession>A0ACB6FR75</accession>
<evidence type="ECO:0000313" key="2">
    <source>
        <dbReference type="Proteomes" id="UP000293547"/>
    </source>
</evidence>
<proteinExistence type="predicted"/>
<organism evidence="1 2">
    <name type="scientific">Alternaria gaisen</name>
    <dbReference type="NCBI Taxonomy" id="167740"/>
    <lineage>
        <taxon>Eukaryota</taxon>
        <taxon>Fungi</taxon>
        <taxon>Dikarya</taxon>
        <taxon>Ascomycota</taxon>
        <taxon>Pezizomycotina</taxon>
        <taxon>Dothideomycetes</taxon>
        <taxon>Pleosporomycetidae</taxon>
        <taxon>Pleosporales</taxon>
        <taxon>Pleosporineae</taxon>
        <taxon>Pleosporaceae</taxon>
        <taxon>Alternaria</taxon>
        <taxon>Alternaria sect. Alternaria</taxon>
    </lineage>
</organism>
<dbReference type="EMBL" id="PDWZ02000004">
    <property type="protein sequence ID" value="KAB2106937.1"/>
    <property type="molecule type" value="Genomic_DNA"/>
</dbReference>
<comment type="caution">
    <text evidence="1">The sequence shown here is derived from an EMBL/GenBank/DDBJ whole genome shotgun (WGS) entry which is preliminary data.</text>
</comment>
<reference evidence="1 2" key="1">
    <citation type="journal article" date="2019" name="bioRxiv">
        <title>Genomics, evolutionary history and diagnostics of the Alternaria alternata species group including apple and Asian pear pathotypes.</title>
        <authorList>
            <person name="Armitage A.D."/>
            <person name="Cockerton H.M."/>
            <person name="Sreenivasaprasad S."/>
            <person name="Woodhall J.W."/>
            <person name="Lane C.R."/>
            <person name="Harrison R.J."/>
            <person name="Clarkson J.P."/>
        </authorList>
    </citation>
    <scope>NUCLEOTIDE SEQUENCE [LARGE SCALE GENOMIC DNA]</scope>
    <source>
        <strain evidence="1 2">FERA 650</strain>
    </source>
</reference>
<evidence type="ECO:0000313" key="1">
    <source>
        <dbReference type="EMBL" id="KAB2106937.1"/>
    </source>
</evidence>
<sequence length="81" mass="8512">MRAAIVPFTFLVAIFGQTIFAQSCQPDGGIGFNFNVGDLDSVRCCSGCGWNSCRLGDSRGTLYYCPSASGSTCNLQPSICG</sequence>
<protein>
    <submittedName>
        <fullName evidence="1">Uncharacterized protein</fullName>
    </submittedName>
</protein>
<keyword evidence="2" id="KW-1185">Reference proteome</keyword>
<gene>
    <name evidence="1" type="ORF">AG0111_0g4746</name>
</gene>